<comment type="caution">
    <text evidence="1">The sequence shown here is derived from an EMBL/GenBank/DDBJ whole genome shotgun (WGS) entry which is preliminary data.</text>
</comment>
<protein>
    <submittedName>
        <fullName evidence="1">Uncharacterized protein</fullName>
    </submittedName>
</protein>
<dbReference type="AlphaFoldDB" id="A0A5N6NXT7"/>
<keyword evidence="2" id="KW-1185">Reference proteome</keyword>
<dbReference type="EMBL" id="SZYD01000008">
    <property type="protein sequence ID" value="KAD5507938.1"/>
    <property type="molecule type" value="Genomic_DNA"/>
</dbReference>
<accession>A0A5N6NXT7</accession>
<reference evidence="1 2" key="1">
    <citation type="submission" date="2019-05" db="EMBL/GenBank/DDBJ databases">
        <title>Mikania micrantha, genome provides insights into the molecular mechanism of rapid growth.</title>
        <authorList>
            <person name="Liu B."/>
        </authorList>
    </citation>
    <scope>NUCLEOTIDE SEQUENCE [LARGE SCALE GENOMIC DNA]</scope>
    <source>
        <strain evidence="1">NLD-2019</strain>
        <tissue evidence="1">Leaf</tissue>
    </source>
</reference>
<organism evidence="1 2">
    <name type="scientific">Mikania micrantha</name>
    <name type="common">bitter vine</name>
    <dbReference type="NCBI Taxonomy" id="192012"/>
    <lineage>
        <taxon>Eukaryota</taxon>
        <taxon>Viridiplantae</taxon>
        <taxon>Streptophyta</taxon>
        <taxon>Embryophyta</taxon>
        <taxon>Tracheophyta</taxon>
        <taxon>Spermatophyta</taxon>
        <taxon>Magnoliopsida</taxon>
        <taxon>eudicotyledons</taxon>
        <taxon>Gunneridae</taxon>
        <taxon>Pentapetalae</taxon>
        <taxon>asterids</taxon>
        <taxon>campanulids</taxon>
        <taxon>Asterales</taxon>
        <taxon>Asteraceae</taxon>
        <taxon>Asteroideae</taxon>
        <taxon>Heliantheae alliance</taxon>
        <taxon>Eupatorieae</taxon>
        <taxon>Mikania</taxon>
    </lineage>
</organism>
<proteinExistence type="predicted"/>
<evidence type="ECO:0000313" key="2">
    <source>
        <dbReference type="Proteomes" id="UP000326396"/>
    </source>
</evidence>
<gene>
    <name evidence="1" type="ORF">E3N88_15641</name>
</gene>
<evidence type="ECO:0000313" key="1">
    <source>
        <dbReference type="EMBL" id="KAD5507938.1"/>
    </source>
</evidence>
<dbReference type="Proteomes" id="UP000326396">
    <property type="component" value="Linkage Group LG16"/>
</dbReference>
<name>A0A5N6NXT7_9ASTR</name>
<sequence length="218" mass="24459">MQKLSQMDSLSGQSSVGCGTSTNLQFFEVIPTKRNPNRWKNYSLCKLSSGPNKARCKLCGSFFKHDASSTLKNHHGYKYCKALKNEAPRGQPTMENDGSIYAYRVDAVQEQMAQFIVMGRNHELILEVGNLWVGSWSAKEMGVEFGWWGEAWPALIAGCLRPSNQRWEGLTYSKQGRRPEGLLIGGCYAGSPWIARVLLDHALLRVRLLGRRLPDCSC</sequence>